<organism evidence="1 2">
    <name type="scientific">Tabrizicola soli</name>
    <dbReference type="NCBI Taxonomy" id="2185115"/>
    <lineage>
        <taxon>Bacteria</taxon>
        <taxon>Pseudomonadati</taxon>
        <taxon>Pseudomonadota</taxon>
        <taxon>Alphaproteobacteria</taxon>
        <taxon>Rhodobacterales</taxon>
        <taxon>Paracoccaceae</taxon>
        <taxon>Tabrizicola</taxon>
    </lineage>
</organism>
<dbReference type="Gene3D" id="3.30.1780.10">
    <property type="entry name" value="ornithine cyclodeaminase, domain 1"/>
    <property type="match status" value="1"/>
</dbReference>
<dbReference type="InterPro" id="IPR003462">
    <property type="entry name" value="ODC_Mu_crystall"/>
</dbReference>
<dbReference type="PANTHER" id="PTHR13812:SF19">
    <property type="entry name" value="KETIMINE REDUCTASE MU-CRYSTALLIN"/>
    <property type="match status" value="1"/>
</dbReference>
<gene>
    <name evidence="1" type="ORF">ACFOD6_04585</name>
</gene>
<dbReference type="Gene3D" id="3.40.50.720">
    <property type="entry name" value="NAD(P)-binding Rossmann-like Domain"/>
    <property type="match status" value="1"/>
</dbReference>
<dbReference type="EMBL" id="JBHRSM010000009">
    <property type="protein sequence ID" value="MFC3085323.1"/>
    <property type="molecule type" value="Genomic_DNA"/>
</dbReference>
<comment type="caution">
    <text evidence="1">The sequence shown here is derived from an EMBL/GenBank/DDBJ whole genome shotgun (WGS) entry which is preliminary data.</text>
</comment>
<sequence length="321" mass="33701">MLHLDAEAVHAGLPWPDLVEALRLAHAARSKPDATTAIFDAPDGSGDQFVNLTAWSGGRSIAVKLVGVFPDNPSRALPEPSIQGLVALFDGATGRPLMTCDGAALTYRKTAADSALGAALLSRPDAEVLAIAGAGGLAPFVAEAIAAVRPVRRILIWNRTRPRAEAMARTLRGPGREVTVIDDLDAALPEADIISAVTMATAPVIRGRYLKPGAHVDLIGAYLPTMREADAETVRRAGRMFCDHRAGFAASGDGAAPVAEGLVTGPEADLFDLCTGRHPGRSSREEITVFKNCGGGHLDLFTAERLYQHQAATHGRLGLDA</sequence>
<dbReference type="Proteomes" id="UP001595445">
    <property type="component" value="Unassembled WGS sequence"/>
</dbReference>
<dbReference type="SUPFAM" id="SSF51735">
    <property type="entry name" value="NAD(P)-binding Rossmann-fold domains"/>
    <property type="match status" value="1"/>
</dbReference>
<dbReference type="PANTHER" id="PTHR13812">
    <property type="entry name" value="KETIMINE REDUCTASE MU-CRYSTALLIN"/>
    <property type="match status" value="1"/>
</dbReference>
<dbReference type="PIRSF" id="PIRSF001439">
    <property type="entry name" value="CryM"/>
    <property type="match status" value="1"/>
</dbReference>
<dbReference type="RefSeq" id="WP_197647309.1">
    <property type="nucleotide sequence ID" value="NZ_JAEACP010000026.1"/>
</dbReference>
<evidence type="ECO:0000313" key="2">
    <source>
        <dbReference type="Proteomes" id="UP001595445"/>
    </source>
</evidence>
<proteinExistence type="predicted"/>
<dbReference type="Pfam" id="PF02423">
    <property type="entry name" value="OCD_Mu_crystall"/>
    <property type="match status" value="1"/>
</dbReference>
<reference evidence="2" key="1">
    <citation type="journal article" date="2019" name="Int. J. Syst. Evol. Microbiol.">
        <title>The Global Catalogue of Microorganisms (GCM) 10K type strain sequencing project: providing services to taxonomists for standard genome sequencing and annotation.</title>
        <authorList>
            <consortium name="The Broad Institute Genomics Platform"/>
            <consortium name="The Broad Institute Genome Sequencing Center for Infectious Disease"/>
            <person name="Wu L."/>
            <person name="Ma J."/>
        </authorList>
    </citation>
    <scope>NUCLEOTIDE SEQUENCE [LARGE SCALE GENOMIC DNA]</scope>
    <source>
        <strain evidence="2">KCTC 62102</strain>
    </source>
</reference>
<name>A0ABV7DQK4_9RHOB</name>
<protein>
    <submittedName>
        <fullName evidence="1">Ornithine cyclodeaminase family protein</fullName>
    </submittedName>
</protein>
<dbReference type="InterPro" id="IPR023401">
    <property type="entry name" value="ODC_N"/>
</dbReference>
<accession>A0ABV7DQK4</accession>
<dbReference type="InterPro" id="IPR036291">
    <property type="entry name" value="NAD(P)-bd_dom_sf"/>
</dbReference>
<keyword evidence="2" id="KW-1185">Reference proteome</keyword>
<evidence type="ECO:0000313" key="1">
    <source>
        <dbReference type="EMBL" id="MFC3085323.1"/>
    </source>
</evidence>